<sequence>MELSQKIRDPIPSCGSRTDENQDLSSTCGLPLLNITSKFLLPLSIFYPKTHNSIFKEISQEFLRELARFLEESLR</sequence>
<feature type="region of interest" description="Disordered" evidence="1">
    <location>
        <begin position="1"/>
        <end position="22"/>
    </location>
</feature>
<name>A0ABP0ZG62_9ROSI</name>
<evidence type="ECO:0000256" key="1">
    <source>
        <dbReference type="SAM" id="MobiDB-lite"/>
    </source>
</evidence>
<keyword evidence="3" id="KW-1185">Reference proteome</keyword>
<reference evidence="2 3" key="1">
    <citation type="submission" date="2024-03" db="EMBL/GenBank/DDBJ databases">
        <authorList>
            <person name="Gkanogiannis A."/>
            <person name="Becerra Lopez-Lavalle L."/>
        </authorList>
    </citation>
    <scope>NUCLEOTIDE SEQUENCE [LARGE SCALE GENOMIC DNA]</scope>
</reference>
<organism evidence="2 3">
    <name type="scientific">Citrullus colocynthis</name>
    <name type="common">colocynth</name>
    <dbReference type="NCBI Taxonomy" id="252529"/>
    <lineage>
        <taxon>Eukaryota</taxon>
        <taxon>Viridiplantae</taxon>
        <taxon>Streptophyta</taxon>
        <taxon>Embryophyta</taxon>
        <taxon>Tracheophyta</taxon>
        <taxon>Spermatophyta</taxon>
        <taxon>Magnoliopsida</taxon>
        <taxon>eudicotyledons</taxon>
        <taxon>Gunneridae</taxon>
        <taxon>Pentapetalae</taxon>
        <taxon>rosids</taxon>
        <taxon>fabids</taxon>
        <taxon>Cucurbitales</taxon>
        <taxon>Cucurbitaceae</taxon>
        <taxon>Benincaseae</taxon>
        <taxon>Citrullus</taxon>
    </lineage>
</organism>
<gene>
    <name evidence="2" type="ORF">CITCOLO1_LOCUS22138</name>
</gene>
<evidence type="ECO:0000313" key="3">
    <source>
        <dbReference type="Proteomes" id="UP001642487"/>
    </source>
</evidence>
<evidence type="ECO:0000313" key="2">
    <source>
        <dbReference type="EMBL" id="CAK9329662.1"/>
    </source>
</evidence>
<proteinExistence type="predicted"/>
<dbReference type="Proteomes" id="UP001642487">
    <property type="component" value="Chromosome 9"/>
</dbReference>
<protein>
    <submittedName>
        <fullName evidence="2">Uncharacterized protein</fullName>
    </submittedName>
</protein>
<accession>A0ABP0ZG62</accession>
<dbReference type="EMBL" id="OZ021743">
    <property type="protein sequence ID" value="CAK9329662.1"/>
    <property type="molecule type" value="Genomic_DNA"/>
</dbReference>